<evidence type="ECO:0000313" key="16">
    <source>
        <dbReference type="EMBL" id="RHN64467.1"/>
    </source>
</evidence>
<feature type="compositionally biased region" description="Low complexity" evidence="11">
    <location>
        <begin position="664"/>
        <end position="680"/>
    </location>
</feature>
<dbReference type="EC" id="3.6.3.44" evidence="16"/>
<dbReference type="OrthoDB" id="6500128at2759"/>
<evidence type="ECO:0000256" key="7">
    <source>
        <dbReference type="ARBA" id="ARBA00022840"/>
    </source>
</evidence>
<evidence type="ECO:0000313" key="19">
    <source>
        <dbReference type="Proteomes" id="UP000265566"/>
    </source>
</evidence>
<evidence type="ECO:0000313" key="15">
    <source>
        <dbReference type="EMBL" id="AES92083.2"/>
    </source>
</evidence>
<reference evidence="15 18" key="1">
    <citation type="journal article" date="2011" name="Nature">
        <title>The Medicago genome provides insight into the evolution of rhizobial symbioses.</title>
        <authorList>
            <person name="Young N.D."/>
            <person name="Debelle F."/>
            <person name="Oldroyd G.E."/>
            <person name="Geurts R."/>
            <person name="Cannon S.B."/>
            <person name="Udvardi M.K."/>
            <person name="Benedito V.A."/>
            <person name="Mayer K.F."/>
            <person name="Gouzy J."/>
            <person name="Schoof H."/>
            <person name="Van de Peer Y."/>
            <person name="Proost S."/>
            <person name="Cook D.R."/>
            <person name="Meyers B.C."/>
            <person name="Spannagl M."/>
            <person name="Cheung F."/>
            <person name="De Mita S."/>
            <person name="Krishnakumar V."/>
            <person name="Gundlach H."/>
            <person name="Zhou S."/>
            <person name="Mudge J."/>
            <person name="Bharti A.K."/>
            <person name="Murray J.D."/>
            <person name="Naoumkina M.A."/>
            <person name="Rosen B."/>
            <person name="Silverstein K.A."/>
            <person name="Tang H."/>
            <person name="Rombauts S."/>
            <person name="Zhao P.X."/>
            <person name="Zhou P."/>
            <person name="Barbe V."/>
            <person name="Bardou P."/>
            <person name="Bechner M."/>
            <person name="Bellec A."/>
            <person name="Berger A."/>
            <person name="Berges H."/>
            <person name="Bidwell S."/>
            <person name="Bisseling T."/>
            <person name="Choisne N."/>
            <person name="Couloux A."/>
            <person name="Denny R."/>
            <person name="Deshpande S."/>
            <person name="Dai X."/>
            <person name="Doyle J.J."/>
            <person name="Dudez A.M."/>
            <person name="Farmer A.D."/>
            <person name="Fouteau S."/>
            <person name="Franken C."/>
            <person name="Gibelin C."/>
            <person name="Gish J."/>
            <person name="Goldstein S."/>
            <person name="Gonzalez A.J."/>
            <person name="Green P.J."/>
            <person name="Hallab A."/>
            <person name="Hartog M."/>
            <person name="Hua A."/>
            <person name="Humphray S.J."/>
            <person name="Jeong D.H."/>
            <person name="Jing Y."/>
            <person name="Jocker A."/>
            <person name="Kenton S.M."/>
            <person name="Kim D.J."/>
            <person name="Klee K."/>
            <person name="Lai H."/>
            <person name="Lang C."/>
            <person name="Lin S."/>
            <person name="Macmil S.L."/>
            <person name="Magdelenat G."/>
            <person name="Matthews L."/>
            <person name="McCorrison J."/>
            <person name="Monaghan E.L."/>
            <person name="Mun J.H."/>
            <person name="Najar F.Z."/>
            <person name="Nicholson C."/>
            <person name="Noirot C."/>
            <person name="O'Bleness M."/>
            <person name="Paule C.R."/>
            <person name="Poulain J."/>
            <person name="Prion F."/>
            <person name="Qin B."/>
            <person name="Qu C."/>
            <person name="Retzel E.F."/>
            <person name="Riddle C."/>
            <person name="Sallet E."/>
            <person name="Samain S."/>
            <person name="Samson N."/>
            <person name="Sanders I."/>
            <person name="Saurat O."/>
            <person name="Scarpelli C."/>
            <person name="Schiex T."/>
            <person name="Segurens B."/>
            <person name="Severin A.J."/>
            <person name="Sherrier D.J."/>
            <person name="Shi R."/>
            <person name="Sims S."/>
            <person name="Singer S.R."/>
            <person name="Sinharoy S."/>
            <person name="Sterck L."/>
            <person name="Viollet A."/>
            <person name="Wang B.B."/>
            <person name="Wang K."/>
            <person name="Wang M."/>
            <person name="Wang X."/>
            <person name="Warfsmann J."/>
            <person name="Weissenbach J."/>
            <person name="White D.D."/>
            <person name="White J.D."/>
            <person name="Wiley G.B."/>
            <person name="Wincker P."/>
            <person name="Xing Y."/>
            <person name="Yang L."/>
            <person name="Yao Z."/>
            <person name="Ying F."/>
            <person name="Zhai J."/>
            <person name="Zhou L."/>
            <person name="Zuber A."/>
            <person name="Denarie J."/>
            <person name="Dixon R.A."/>
            <person name="May G.D."/>
            <person name="Schwartz D.C."/>
            <person name="Rogers J."/>
            <person name="Quetier F."/>
            <person name="Town C.D."/>
            <person name="Roe B.A."/>
        </authorList>
    </citation>
    <scope>NUCLEOTIDE SEQUENCE [LARGE SCALE GENOMIC DNA]</scope>
    <source>
        <strain evidence="15">A17</strain>
        <strain evidence="17 18">cv. Jemalong A17</strain>
    </source>
</reference>
<dbReference type="InterPro" id="IPR011527">
    <property type="entry name" value="ABC1_TM_dom"/>
</dbReference>
<feature type="transmembrane region" description="Helical" evidence="12">
    <location>
        <begin position="197"/>
        <end position="218"/>
    </location>
</feature>
<keyword evidence="3" id="KW-0813">Transport</keyword>
<keyword evidence="4 12" id="KW-0812">Transmembrane</keyword>
<dbReference type="InterPro" id="IPR036640">
    <property type="entry name" value="ABC1_TM_sf"/>
</dbReference>
<dbReference type="GO" id="GO:0010329">
    <property type="term" value="F:auxin efflux transmembrane transporter activity"/>
    <property type="evidence" value="ECO:0007669"/>
    <property type="project" value="UniProtKB-ARBA"/>
</dbReference>
<dbReference type="Gene3D" id="1.20.1560.10">
    <property type="entry name" value="ABC transporter type 1, transmembrane domain"/>
    <property type="match status" value="3"/>
</dbReference>
<dbReference type="EMBL" id="PSQE01000004">
    <property type="protein sequence ID" value="RHN64467.1"/>
    <property type="molecule type" value="Genomic_DNA"/>
</dbReference>
<dbReference type="GO" id="GO:0042626">
    <property type="term" value="F:ATPase-coupled transmembrane transporter activity"/>
    <property type="evidence" value="ECO:0000318"/>
    <property type="project" value="GO_Central"/>
</dbReference>
<feature type="transmembrane region" description="Helical" evidence="12">
    <location>
        <begin position="297"/>
        <end position="320"/>
    </location>
</feature>
<dbReference type="InterPro" id="IPR003439">
    <property type="entry name" value="ABC_transporter-like_ATP-bd"/>
</dbReference>
<dbReference type="ExpressionAtlas" id="G7JR16">
    <property type="expression patterns" value="differential"/>
</dbReference>
<dbReference type="Pfam" id="PF00005">
    <property type="entry name" value="ABC_tran"/>
    <property type="match status" value="2"/>
</dbReference>
<dbReference type="FunFam" id="1.20.1560.10:FF:000396">
    <property type="entry name" value="Uncharacterized protein"/>
    <property type="match status" value="1"/>
</dbReference>
<keyword evidence="9 12" id="KW-0472">Membrane</keyword>
<accession>A0A0C3X761</accession>
<dbReference type="InterPro" id="IPR027417">
    <property type="entry name" value="P-loop_NTPase"/>
</dbReference>
<feature type="domain" description="ABC transmembrane type-1" evidence="14">
    <location>
        <begin position="729"/>
        <end position="1015"/>
    </location>
</feature>
<evidence type="ECO:0000256" key="9">
    <source>
        <dbReference type="ARBA" id="ARBA00023136"/>
    </source>
</evidence>
<dbReference type="eggNOG" id="KOG0055">
    <property type="taxonomic scope" value="Eukaryota"/>
</dbReference>
<feature type="transmembrane region" description="Helical" evidence="12">
    <location>
        <begin position="727"/>
        <end position="749"/>
    </location>
</feature>
<keyword evidence="10" id="KW-0325">Glycoprotein</keyword>
<comment type="subcellular location">
    <subcellularLocation>
        <location evidence="1">Cell membrane</location>
        <topology evidence="1">Multi-pass membrane protein</topology>
    </subcellularLocation>
</comment>
<dbReference type="EMBL" id="CM001220">
    <property type="protein sequence ID" value="AES92083.2"/>
    <property type="molecule type" value="Genomic_DNA"/>
</dbReference>
<dbReference type="Gene3D" id="3.40.50.300">
    <property type="entry name" value="P-loop containing nucleotide triphosphate hydrolases"/>
    <property type="match status" value="2"/>
</dbReference>
<evidence type="ECO:0000259" key="13">
    <source>
        <dbReference type="PROSITE" id="PS50893"/>
    </source>
</evidence>
<dbReference type="PANTHER" id="PTHR43394:SF16">
    <property type="entry name" value="ABC TRANSPORTER B FAMILY MEMBER 4-LIKE ISOFORM X1"/>
    <property type="match status" value="1"/>
</dbReference>
<name>G7JR16_MEDTR</name>
<dbReference type="PROSITE" id="PS00211">
    <property type="entry name" value="ABC_TRANSPORTER_1"/>
    <property type="match status" value="2"/>
</dbReference>
<dbReference type="GO" id="GO:0055085">
    <property type="term" value="P:transmembrane transport"/>
    <property type="evidence" value="ECO:0000318"/>
    <property type="project" value="GO_Central"/>
</dbReference>
<feature type="domain" description="ABC transporter" evidence="13">
    <location>
        <begin position="1050"/>
        <end position="1287"/>
    </location>
</feature>
<evidence type="ECO:0000259" key="14">
    <source>
        <dbReference type="PROSITE" id="PS50929"/>
    </source>
</evidence>
<dbReference type="SUPFAM" id="SSF90123">
    <property type="entry name" value="ABC transporter transmembrane region"/>
    <property type="match status" value="2"/>
</dbReference>
<keyword evidence="16" id="KW-0378">Hydrolase</keyword>
<dbReference type="GO" id="GO:0005886">
    <property type="term" value="C:plasma membrane"/>
    <property type="evidence" value="ECO:0007669"/>
    <property type="project" value="UniProtKB-SubCell"/>
</dbReference>
<dbReference type="HOGENOM" id="CLU_000604_17_2_1"/>
<proteinExistence type="inferred from homology"/>
<evidence type="ECO:0000313" key="18">
    <source>
        <dbReference type="Proteomes" id="UP000002051"/>
    </source>
</evidence>
<evidence type="ECO:0000256" key="10">
    <source>
        <dbReference type="ARBA" id="ARBA00023180"/>
    </source>
</evidence>
<dbReference type="PaxDb" id="3880-AES92083"/>
<feature type="transmembrane region" description="Helical" evidence="12">
    <location>
        <begin position="121"/>
        <end position="141"/>
    </location>
</feature>
<comment type="similarity">
    <text evidence="2">Belongs to the ABC transporter superfamily. ABCB family. Multidrug resistance exporter (TC 3.A.1.201) subfamily.</text>
</comment>
<dbReference type="FunFam" id="1.20.1560.10:FF:000009">
    <property type="entry name" value="ABC transporter B family member 1"/>
    <property type="match status" value="1"/>
</dbReference>
<dbReference type="Gramene" id="rna27286">
    <property type="protein sequence ID" value="RHN64467.1"/>
    <property type="gene ID" value="gene27286"/>
</dbReference>
<feature type="transmembrane region" description="Helical" evidence="12">
    <location>
        <begin position="769"/>
        <end position="787"/>
    </location>
</feature>
<reference evidence="15 18" key="2">
    <citation type="journal article" date="2014" name="BMC Genomics">
        <title>An improved genome release (version Mt4.0) for the model legume Medicago truncatula.</title>
        <authorList>
            <person name="Tang H."/>
            <person name="Krishnakumar V."/>
            <person name="Bidwell S."/>
            <person name="Rosen B."/>
            <person name="Chan A."/>
            <person name="Zhou S."/>
            <person name="Gentzbittel L."/>
            <person name="Childs K.L."/>
            <person name="Yandell M."/>
            <person name="Gundlach H."/>
            <person name="Mayer K.F."/>
            <person name="Schwartz D.C."/>
            <person name="Town C.D."/>
        </authorList>
    </citation>
    <scope>GENOME REANNOTATION</scope>
    <source>
        <strain evidence="17 18">cv. Jemalong A17</strain>
    </source>
</reference>
<dbReference type="FunFam" id="1.20.1560.10:FF:000044">
    <property type="entry name" value="ABC transporter B family member 9"/>
    <property type="match status" value="1"/>
</dbReference>
<feature type="domain" description="ABC transmembrane type-1" evidence="14">
    <location>
        <begin position="74"/>
        <end position="361"/>
    </location>
</feature>
<dbReference type="GO" id="GO:0016020">
    <property type="term" value="C:membrane"/>
    <property type="evidence" value="ECO:0000318"/>
    <property type="project" value="GO_Central"/>
</dbReference>
<dbReference type="FunFam" id="3.40.50.300:FF:000066">
    <property type="entry name" value="ABC transporter B family member 1"/>
    <property type="match status" value="2"/>
</dbReference>
<dbReference type="PANTHER" id="PTHR43394">
    <property type="entry name" value="ATP-DEPENDENT PERMEASE MDL1, MITOCHONDRIAL"/>
    <property type="match status" value="1"/>
</dbReference>
<evidence type="ECO:0000256" key="11">
    <source>
        <dbReference type="SAM" id="MobiDB-lite"/>
    </source>
</evidence>
<feature type="transmembrane region" description="Helical" evidence="12">
    <location>
        <begin position="843"/>
        <end position="864"/>
    </location>
</feature>
<dbReference type="SUPFAM" id="SSF52540">
    <property type="entry name" value="P-loop containing nucleoside triphosphate hydrolases"/>
    <property type="match status" value="2"/>
</dbReference>
<dbReference type="Pfam" id="PF00664">
    <property type="entry name" value="ABC_membrane"/>
    <property type="match status" value="2"/>
</dbReference>
<keyword evidence="8 12" id="KW-1133">Transmembrane helix</keyword>
<dbReference type="GO" id="GO:0010328">
    <property type="term" value="F:auxin influx transmembrane transporter activity"/>
    <property type="evidence" value="ECO:0007669"/>
    <property type="project" value="UniProtKB-ARBA"/>
</dbReference>
<sequence length="1295" mass="139929">MLAKASLDGDIASTEMTGSTSHHPPVPAGAENVQEMADMQHDSKNNKVKDQSNKTVPFYKLFTFADSWDYLLMFVGTISGVGNGISMPLMTIIIGDAINAFGGNVSTKQVVHQVSKVSVKFAIMGACAFFAAFLQVSCWMITGERQAARIRALYLKAILRQDISFFDKETNSGEVVGRMSGDTVLIQEAMGDKVGKFIQYVSCFLGGLVVAFILGWLLTLVLLSSIPLLVLSGSIMSFAFAMMASRGQTAYSEAATIVEQIIGSIRTVASFTGEKQAISQYNQSLAKAYKVGVQEGLAIGLGLGSVRLFVYCSYALAVWFGGKMVLEKGYTGGEVISVFFAVLTGSLSLGQATSSLTAFSAGQAAAFKMFETIKRKPEIDAYDKIGLKLNDIQGDIELREVCFSYPTRPNELIFNAFSLSISSGTTVALVGQSGSGKSTVINLIERFYDPQDGQIIIDGIDLREFQLKWIRQKIGLVSQEPVLFTCSIKENIAYGKDAATDEEIRAAAELANAANFIDKFPLGLETMVGEHGAQLSGGQKQRIAIARAILKDPRILLLDEATSALDAESERVVQETLDRIMINRTTIIVAHRLSTIRNADIIAVIHEGKVVEKGTHAELTKNPDGAYSQLIRLQEIKKDSSEQFGDNDSDKLENFVDSGRESSQRSLSRGSSGIGNSSHNSFIASNSMPDTLVGGSEVVPSAKASSTKTRDAPFFLLAYLNKPEIPVLLMGALAATVNGAMLPILGLLISKMINTFFEPADELRKDSKFWALIFVSLSVASFIFHPLRSYSFAVAGSKLIKRIRLMCFEKIIHMEVGWFDKAENSSGALGARLSTDAASIRTLVGDALGLLVQDISTVITALVISFQANWQLSLIILVLLPLLLVNGYFQIKAMQGFSTDAKKLYEEASQVANDAVGNIRTVSAFCAEEKVMELYQKKCVVPFQTGKRQGLVSGTGFGLAIFFLFCVYAISFYAGAQLIENGKTSMSGVFQVFFSLTTAAVALSQSGFMAPGASKAKSSAASVFAILDQKSKIDTSDESGMILEDVKGEIEFHHVTFKYPTRPDVHIFKNLSLTIHSGQTVALVGESGSGKSTVISLLQRFYDPDSGQIKLDGTEIQKLQLKWFRQQMGLVSQEPVLFNDTIRANIAYGKGGNATEAEVIAAAELANAHNFISSLQQGYDTIVGERGIQLSGGQKQRVAIARAIVNRPRILLLDEATSALDAESEKVVQDALDRVRVDRTTIVVAHRLSTIKGANSIAVVKNGVIEEKGKHDILINKGGTYASLVALHTTSTASS</sequence>
<feature type="compositionally biased region" description="Basic and acidic residues" evidence="11">
    <location>
        <begin position="648"/>
        <end position="663"/>
    </location>
</feature>
<protein>
    <submittedName>
        <fullName evidence="16">Putative xenobiotic-transporting ATPase</fullName>
        <ecNumber evidence="16">3.6.3.44</ecNumber>
    </submittedName>
    <submittedName>
        <fullName evidence="15">Transporter ABC domain protein</fullName>
    </submittedName>
</protein>
<dbReference type="GO" id="GO:0016887">
    <property type="term" value="F:ATP hydrolysis activity"/>
    <property type="evidence" value="ECO:0007669"/>
    <property type="project" value="InterPro"/>
</dbReference>
<gene>
    <name evidence="15" type="ordered locus">MTR_4g124050</name>
    <name evidence="16" type="ORF">MtrunA17_Chr4g0069411</name>
</gene>
<evidence type="ECO:0000256" key="5">
    <source>
        <dbReference type="ARBA" id="ARBA00022737"/>
    </source>
</evidence>
<dbReference type="InterPro" id="IPR039421">
    <property type="entry name" value="Type_1_exporter"/>
</dbReference>
<evidence type="ECO:0000256" key="8">
    <source>
        <dbReference type="ARBA" id="ARBA00022989"/>
    </source>
</evidence>
<dbReference type="PROSITE" id="PS50893">
    <property type="entry name" value="ABC_TRANSPORTER_2"/>
    <property type="match status" value="2"/>
</dbReference>
<feature type="region of interest" description="Disordered" evidence="11">
    <location>
        <begin position="1"/>
        <end position="29"/>
    </location>
</feature>
<dbReference type="EnsemblPlants" id="AES92083">
    <property type="protein sequence ID" value="AES92083"/>
    <property type="gene ID" value="MTR_4g124050"/>
</dbReference>
<dbReference type="GO" id="GO:0005524">
    <property type="term" value="F:ATP binding"/>
    <property type="evidence" value="ECO:0007669"/>
    <property type="project" value="UniProtKB-KW"/>
</dbReference>
<dbReference type="CDD" id="cd03249">
    <property type="entry name" value="ABC_MTABC3_MDL1_MDL2"/>
    <property type="match status" value="2"/>
</dbReference>
<dbReference type="CDD" id="cd18578">
    <property type="entry name" value="ABC_6TM_Pgp_ABCB1_D2_like"/>
    <property type="match status" value="1"/>
</dbReference>
<accession>G7JR16</accession>
<dbReference type="SMART" id="SM00382">
    <property type="entry name" value="AAA"/>
    <property type="match status" value="2"/>
</dbReference>
<reference evidence="19" key="4">
    <citation type="journal article" date="2018" name="Nat. Plants">
        <title>Whole-genome landscape of Medicago truncatula symbiotic genes.</title>
        <authorList>
            <person name="Pecrix Y."/>
            <person name="Staton S.E."/>
            <person name="Sallet E."/>
            <person name="Lelandais-Briere C."/>
            <person name="Moreau S."/>
            <person name="Carrere S."/>
            <person name="Blein T."/>
            <person name="Jardinaud M.F."/>
            <person name="Latrasse D."/>
            <person name="Zouine M."/>
            <person name="Zahm M."/>
            <person name="Kreplak J."/>
            <person name="Mayjonade B."/>
            <person name="Satge C."/>
            <person name="Perez M."/>
            <person name="Cauet S."/>
            <person name="Marande W."/>
            <person name="Chantry-Darmon C."/>
            <person name="Lopez-Roques C."/>
            <person name="Bouchez O."/>
            <person name="Berard A."/>
            <person name="Debelle F."/>
            <person name="Munos S."/>
            <person name="Bendahmane A."/>
            <person name="Berges H."/>
            <person name="Niebel A."/>
            <person name="Buitink J."/>
            <person name="Frugier F."/>
            <person name="Benhamed M."/>
            <person name="Crespi M."/>
            <person name="Gouzy J."/>
            <person name="Gamas P."/>
        </authorList>
    </citation>
    <scope>NUCLEOTIDE SEQUENCE [LARGE SCALE GENOMIC DNA]</scope>
    <source>
        <strain evidence="19">cv. Jemalong A17</strain>
    </source>
</reference>
<dbReference type="InterPro" id="IPR017871">
    <property type="entry name" value="ABC_transporter-like_CS"/>
</dbReference>
<evidence type="ECO:0000256" key="12">
    <source>
        <dbReference type="SAM" id="Phobius"/>
    </source>
</evidence>
<evidence type="ECO:0000256" key="1">
    <source>
        <dbReference type="ARBA" id="ARBA00004651"/>
    </source>
</evidence>
<feature type="transmembrane region" description="Helical" evidence="12">
    <location>
        <begin position="957"/>
        <end position="976"/>
    </location>
</feature>
<dbReference type="InterPro" id="IPR003593">
    <property type="entry name" value="AAA+_ATPase"/>
</dbReference>
<dbReference type="Proteomes" id="UP000002051">
    <property type="component" value="Chromosome 4"/>
</dbReference>
<keyword evidence="18" id="KW-1185">Reference proteome</keyword>
<reference evidence="16" key="5">
    <citation type="journal article" date="2018" name="Nat. Plants">
        <title>Whole-genome landscape of Medicago truncatula symbiotic genes.</title>
        <authorList>
            <person name="Pecrix Y."/>
            <person name="Gamas P."/>
            <person name="Carrere S."/>
        </authorList>
    </citation>
    <scope>NUCLEOTIDE SEQUENCE</scope>
    <source>
        <tissue evidence="16">Leaves</tissue>
    </source>
</reference>
<reference evidence="17" key="3">
    <citation type="submission" date="2015-04" db="UniProtKB">
        <authorList>
            <consortium name="EnsemblPlants"/>
        </authorList>
    </citation>
    <scope>IDENTIFICATION</scope>
    <source>
        <strain evidence="17">cv. Jemalong A17</strain>
    </source>
</reference>
<feature type="region of interest" description="Disordered" evidence="11">
    <location>
        <begin position="639"/>
        <end position="680"/>
    </location>
</feature>
<evidence type="ECO:0000256" key="3">
    <source>
        <dbReference type="ARBA" id="ARBA00022448"/>
    </source>
</evidence>
<feature type="domain" description="ABC transporter" evidence="13">
    <location>
        <begin position="396"/>
        <end position="632"/>
    </location>
</feature>
<feature type="transmembrane region" description="Helical" evidence="12">
    <location>
        <begin position="870"/>
        <end position="889"/>
    </location>
</feature>
<dbReference type="PROSITE" id="PS50929">
    <property type="entry name" value="ABC_TM1F"/>
    <property type="match status" value="2"/>
</dbReference>
<keyword evidence="7" id="KW-0067">ATP-binding</keyword>
<evidence type="ECO:0000256" key="2">
    <source>
        <dbReference type="ARBA" id="ARBA00007577"/>
    </source>
</evidence>
<keyword evidence="6" id="KW-0547">Nucleotide-binding</keyword>
<organism evidence="15 18">
    <name type="scientific">Medicago truncatula</name>
    <name type="common">Barrel medic</name>
    <name type="synonym">Medicago tribuloides</name>
    <dbReference type="NCBI Taxonomy" id="3880"/>
    <lineage>
        <taxon>Eukaryota</taxon>
        <taxon>Viridiplantae</taxon>
        <taxon>Streptophyta</taxon>
        <taxon>Embryophyta</taxon>
        <taxon>Tracheophyta</taxon>
        <taxon>Spermatophyta</taxon>
        <taxon>Magnoliopsida</taxon>
        <taxon>eudicotyledons</taxon>
        <taxon>Gunneridae</taxon>
        <taxon>Pentapetalae</taxon>
        <taxon>rosids</taxon>
        <taxon>fabids</taxon>
        <taxon>Fabales</taxon>
        <taxon>Fabaceae</taxon>
        <taxon>Papilionoideae</taxon>
        <taxon>50 kb inversion clade</taxon>
        <taxon>NPAAA clade</taxon>
        <taxon>Hologalegina</taxon>
        <taxon>IRL clade</taxon>
        <taxon>Trifolieae</taxon>
        <taxon>Medicago</taxon>
    </lineage>
</organism>
<dbReference type="Proteomes" id="UP000265566">
    <property type="component" value="Chromosome 4"/>
</dbReference>
<evidence type="ECO:0000313" key="17">
    <source>
        <dbReference type="EnsemblPlants" id="AES92083"/>
    </source>
</evidence>
<dbReference type="CDD" id="cd18577">
    <property type="entry name" value="ABC_6TM_Pgp_ABCB1_D1_like"/>
    <property type="match status" value="1"/>
</dbReference>
<keyword evidence="5" id="KW-0677">Repeat</keyword>
<feature type="transmembrane region" description="Helical" evidence="12">
    <location>
        <begin position="70"/>
        <end position="101"/>
    </location>
</feature>
<feature type="transmembrane region" description="Helical" evidence="12">
    <location>
        <begin position="988"/>
        <end position="1008"/>
    </location>
</feature>
<feature type="transmembrane region" description="Helical" evidence="12">
    <location>
        <begin position="224"/>
        <end position="244"/>
    </location>
</feature>
<evidence type="ECO:0000256" key="4">
    <source>
        <dbReference type="ARBA" id="ARBA00022692"/>
    </source>
</evidence>
<evidence type="ECO:0000256" key="6">
    <source>
        <dbReference type="ARBA" id="ARBA00022741"/>
    </source>
</evidence>
<dbReference type="GO" id="GO:0140359">
    <property type="term" value="F:ABC-type transporter activity"/>
    <property type="evidence" value="ECO:0007669"/>
    <property type="project" value="InterPro"/>
</dbReference>